<organism evidence="1 2">
    <name type="scientific">Caenorhabditis japonica</name>
    <dbReference type="NCBI Taxonomy" id="281687"/>
    <lineage>
        <taxon>Eukaryota</taxon>
        <taxon>Metazoa</taxon>
        <taxon>Ecdysozoa</taxon>
        <taxon>Nematoda</taxon>
        <taxon>Chromadorea</taxon>
        <taxon>Rhabditida</taxon>
        <taxon>Rhabditina</taxon>
        <taxon>Rhabditomorpha</taxon>
        <taxon>Rhabditoidea</taxon>
        <taxon>Rhabditidae</taxon>
        <taxon>Peloderinae</taxon>
        <taxon>Caenorhabditis</taxon>
    </lineage>
</organism>
<dbReference type="Proteomes" id="UP000005237">
    <property type="component" value="Unassembled WGS sequence"/>
</dbReference>
<accession>A0A8R1DXU1</accession>
<protein>
    <submittedName>
        <fullName evidence="1">Uncharacterized protein</fullName>
    </submittedName>
</protein>
<reference evidence="2" key="1">
    <citation type="submission" date="2010-08" db="EMBL/GenBank/DDBJ databases">
        <authorList>
            <consortium name="Caenorhabditis japonica Sequencing Consortium"/>
            <person name="Wilson R.K."/>
        </authorList>
    </citation>
    <scope>NUCLEOTIDE SEQUENCE [LARGE SCALE GENOMIC DNA]</scope>
    <source>
        <strain evidence="2">DF5081</strain>
    </source>
</reference>
<proteinExistence type="predicted"/>
<keyword evidence="2" id="KW-1185">Reference proteome</keyword>
<evidence type="ECO:0000313" key="2">
    <source>
        <dbReference type="Proteomes" id="UP000005237"/>
    </source>
</evidence>
<reference evidence="1" key="2">
    <citation type="submission" date="2022-06" db="UniProtKB">
        <authorList>
            <consortium name="EnsemblMetazoa"/>
        </authorList>
    </citation>
    <scope>IDENTIFICATION</scope>
    <source>
        <strain evidence="1">DF5081</strain>
    </source>
</reference>
<sequence>MLAPTDFFFQTQIPRPPFDNPPPPLQNWPTYTPYQYQYQNAPYLPPGSYGQPNPHLPKPAMENNLPCSAFTDDICYQQRQSLGPSQMSKCCNKGVYLTDVCVPGKCSNSTIQLCCFQKFLQAKHDCCNDPSQDEGGTKMTNQFNKCCHNSFVTDDPCCPDQAAKRYWSSAYEVCLPTVTVDFSPVRFEVHFTEGVRVLDLSTDRQWEFNCTYGKKRPQYAYLP</sequence>
<dbReference type="EnsemblMetazoa" id="CJA15272.1">
    <property type="protein sequence ID" value="CJA15272.1"/>
    <property type="gene ID" value="WBGene00134476"/>
</dbReference>
<evidence type="ECO:0000313" key="1">
    <source>
        <dbReference type="EnsemblMetazoa" id="CJA15272.1"/>
    </source>
</evidence>
<dbReference type="AlphaFoldDB" id="A0A8R1DXU1"/>
<name>A0A8R1DXU1_CAEJA</name>